<protein>
    <recommendedName>
        <fullName evidence="3">DUF397 domain-containing protein</fullName>
    </recommendedName>
</protein>
<evidence type="ECO:0000313" key="2">
    <source>
        <dbReference type="Proteomes" id="UP001596137"/>
    </source>
</evidence>
<keyword evidence="2" id="KW-1185">Reference proteome</keyword>
<sequence>MCTVFPGVEWRAFIDDMKDRRLSRFVGAIPGLTEAVDVEASRASWD</sequence>
<organism evidence="1 2">
    <name type="scientific">Sphaerisporangium aureirubrum</name>
    <dbReference type="NCBI Taxonomy" id="1544736"/>
    <lineage>
        <taxon>Bacteria</taxon>
        <taxon>Bacillati</taxon>
        <taxon>Actinomycetota</taxon>
        <taxon>Actinomycetes</taxon>
        <taxon>Streptosporangiales</taxon>
        <taxon>Streptosporangiaceae</taxon>
        <taxon>Sphaerisporangium</taxon>
    </lineage>
</organism>
<dbReference type="RefSeq" id="WP_380750781.1">
    <property type="nucleotide sequence ID" value="NZ_JBHSRF010000012.1"/>
</dbReference>
<dbReference type="EMBL" id="JBHSRF010000012">
    <property type="protein sequence ID" value="MFC6081898.1"/>
    <property type="molecule type" value="Genomic_DNA"/>
</dbReference>
<dbReference type="Proteomes" id="UP001596137">
    <property type="component" value="Unassembled WGS sequence"/>
</dbReference>
<evidence type="ECO:0000313" key="1">
    <source>
        <dbReference type="EMBL" id="MFC6081898.1"/>
    </source>
</evidence>
<proteinExistence type="predicted"/>
<evidence type="ECO:0008006" key="3">
    <source>
        <dbReference type="Google" id="ProtNLM"/>
    </source>
</evidence>
<name>A0ABW1NF22_9ACTN</name>
<accession>A0ABW1NF22</accession>
<gene>
    <name evidence="1" type="ORF">ACFP1K_12085</name>
</gene>
<comment type="caution">
    <text evidence="1">The sequence shown here is derived from an EMBL/GenBank/DDBJ whole genome shotgun (WGS) entry which is preliminary data.</text>
</comment>
<reference evidence="2" key="1">
    <citation type="journal article" date="2019" name="Int. J. Syst. Evol. Microbiol.">
        <title>The Global Catalogue of Microorganisms (GCM) 10K type strain sequencing project: providing services to taxonomists for standard genome sequencing and annotation.</title>
        <authorList>
            <consortium name="The Broad Institute Genomics Platform"/>
            <consortium name="The Broad Institute Genome Sequencing Center for Infectious Disease"/>
            <person name="Wu L."/>
            <person name="Ma J."/>
        </authorList>
    </citation>
    <scope>NUCLEOTIDE SEQUENCE [LARGE SCALE GENOMIC DNA]</scope>
    <source>
        <strain evidence="2">JCM 30346</strain>
    </source>
</reference>